<gene>
    <name evidence="1" type="ORF">COY32_03800</name>
</gene>
<dbReference type="EMBL" id="PFNL01000110">
    <property type="protein sequence ID" value="PIZ46176.1"/>
    <property type="molecule type" value="Genomic_DNA"/>
</dbReference>
<name>A0A2M7TIH6_UNCKA</name>
<proteinExistence type="predicted"/>
<evidence type="ECO:0000313" key="1">
    <source>
        <dbReference type="EMBL" id="PIZ46176.1"/>
    </source>
</evidence>
<dbReference type="Proteomes" id="UP000228920">
    <property type="component" value="Unassembled WGS sequence"/>
</dbReference>
<protein>
    <submittedName>
        <fullName evidence="1">Uncharacterized protein</fullName>
    </submittedName>
</protein>
<sequence length="118" mass="13582">MDDLSIQKLVEAAIMDPERKALYIDALPYMTAEEKIVFSLSLWDTILAKVEIEAQIKIENKLLEMADSGEEVSKEEFRRIKDEVLTKYIAKQFDVNDTASIDKLKSELNELTPRNESE</sequence>
<reference evidence="2" key="1">
    <citation type="submission" date="2017-09" db="EMBL/GenBank/DDBJ databases">
        <title>Depth-based differentiation of microbial function through sediment-hosted aquifers and enrichment of novel symbionts in the deep terrestrial subsurface.</title>
        <authorList>
            <person name="Probst A.J."/>
            <person name="Ladd B."/>
            <person name="Jarett J.K."/>
            <person name="Geller-Mcgrath D.E."/>
            <person name="Sieber C.M.K."/>
            <person name="Emerson J.B."/>
            <person name="Anantharaman K."/>
            <person name="Thomas B.C."/>
            <person name="Malmstrom R."/>
            <person name="Stieglmeier M."/>
            <person name="Klingl A."/>
            <person name="Woyke T."/>
            <person name="Ryan C.M."/>
            <person name="Banfield J.F."/>
        </authorList>
    </citation>
    <scope>NUCLEOTIDE SEQUENCE [LARGE SCALE GENOMIC DNA]</scope>
</reference>
<accession>A0A2M7TIH6</accession>
<dbReference type="AlphaFoldDB" id="A0A2M7TIH6"/>
<organism evidence="1 2">
    <name type="scientific">candidate division WWE3 bacterium CG_4_10_14_0_2_um_filter_41_14</name>
    <dbReference type="NCBI Taxonomy" id="1975072"/>
    <lineage>
        <taxon>Bacteria</taxon>
        <taxon>Katanobacteria</taxon>
    </lineage>
</organism>
<evidence type="ECO:0000313" key="2">
    <source>
        <dbReference type="Proteomes" id="UP000228920"/>
    </source>
</evidence>
<comment type="caution">
    <text evidence="1">The sequence shown here is derived from an EMBL/GenBank/DDBJ whole genome shotgun (WGS) entry which is preliminary data.</text>
</comment>